<comment type="caution">
    <text evidence="1">The sequence shown here is derived from an EMBL/GenBank/DDBJ whole genome shotgun (WGS) entry which is preliminary data.</text>
</comment>
<dbReference type="PANTHER" id="PTHR31050:SF3">
    <property type="entry name" value="OS08G0412800 PROTEIN"/>
    <property type="match status" value="1"/>
</dbReference>
<protein>
    <submittedName>
        <fullName evidence="1">DUF1262 family protein</fullName>
    </submittedName>
</protein>
<name>A0AAD7PGF8_QUISA</name>
<proteinExistence type="predicted"/>
<evidence type="ECO:0000313" key="1">
    <source>
        <dbReference type="EMBL" id="KAJ7954014.1"/>
    </source>
</evidence>
<dbReference type="PANTHER" id="PTHR31050">
    <property type="entry name" value="OS08G0413200 PROTEIN"/>
    <property type="match status" value="1"/>
</dbReference>
<evidence type="ECO:0000313" key="2">
    <source>
        <dbReference type="Proteomes" id="UP001163823"/>
    </source>
</evidence>
<organism evidence="1 2">
    <name type="scientific">Quillaja saponaria</name>
    <name type="common">Soap bark tree</name>
    <dbReference type="NCBI Taxonomy" id="32244"/>
    <lineage>
        <taxon>Eukaryota</taxon>
        <taxon>Viridiplantae</taxon>
        <taxon>Streptophyta</taxon>
        <taxon>Embryophyta</taxon>
        <taxon>Tracheophyta</taxon>
        <taxon>Spermatophyta</taxon>
        <taxon>Magnoliopsida</taxon>
        <taxon>eudicotyledons</taxon>
        <taxon>Gunneridae</taxon>
        <taxon>Pentapetalae</taxon>
        <taxon>rosids</taxon>
        <taxon>fabids</taxon>
        <taxon>Fabales</taxon>
        <taxon>Quillajaceae</taxon>
        <taxon>Quillaja</taxon>
    </lineage>
</organism>
<dbReference type="KEGG" id="qsa:O6P43_025636"/>
<accession>A0AAD7PGF8</accession>
<dbReference type="EMBL" id="JARAOO010000010">
    <property type="protein sequence ID" value="KAJ7954014.1"/>
    <property type="molecule type" value="Genomic_DNA"/>
</dbReference>
<reference evidence="1" key="1">
    <citation type="journal article" date="2023" name="Science">
        <title>Elucidation of the pathway for biosynthesis of saponin adjuvants from the soapbark tree.</title>
        <authorList>
            <person name="Reed J."/>
            <person name="Orme A."/>
            <person name="El-Demerdash A."/>
            <person name="Owen C."/>
            <person name="Martin L.B.B."/>
            <person name="Misra R.C."/>
            <person name="Kikuchi S."/>
            <person name="Rejzek M."/>
            <person name="Martin A.C."/>
            <person name="Harkess A."/>
            <person name="Leebens-Mack J."/>
            <person name="Louveau T."/>
            <person name="Stephenson M.J."/>
            <person name="Osbourn A."/>
        </authorList>
    </citation>
    <scope>NUCLEOTIDE SEQUENCE</scope>
    <source>
        <strain evidence="1">S10</strain>
    </source>
</reference>
<dbReference type="Proteomes" id="UP001163823">
    <property type="component" value="Chromosome 10"/>
</dbReference>
<dbReference type="AlphaFoldDB" id="A0AAD7PGF8"/>
<sequence>MFIKEGSRKSLKDEMRRSMYYEIMLEQKWEQIFSCENDGGVGNAVVLDADVKKEVVVIDGWEAVDDRNDDVVDGVLWFRSYSNNGVETCVGLSSAIVERMKWEQERVGWLGGKEKQVRINRTEKFEGTNGWKKFGCYVLVERFVFKRLDGSLVLTYEFRHAHQIRGKWEEEVLLLE</sequence>
<gene>
    <name evidence="1" type="ORF">O6P43_025636</name>
</gene>
<keyword evidence="2" id="KW-1185">Reference proteome</keyword>